<dbReference type="Proteomes" id="UP001230649">
    <property type="component" value="Unassembled WGS sequence"/>
</dbReference>
<dbReference type="EMBL" id="JASBWS010000058">
    <property type="protein sequence ID" value="KAJ9103594.1"/>
    <property type="molecule type" value="Genomic_DNA"/>
</dbReference>
<gene>
    <name evidence="1" type="ORF">QFC20_004750</name>
</gene>
<accession>A0ACC2VWY8</accession>
<keyword evidence="2" id="KW-1185">Reference proteome</keyword>
<organism evidence="1 2">
    <name type="scientific">Naganishia adeliensis</name>
    <dbReference type="NCBI Taxonomy" id="92952"/>
    <lineage>
        <taxon>Eukaryota</taxon>
        <taxon>Fungi</taxon>
        <taxon>Dikarya</taxon>
        <taxon>Basidiomycota</taxon>
        <taxon>Agaricomycotina</taxon>
        <taxon>Tremellomycetes</taxon>
        <taxon>Filobasidiales</taxon>
        <taxon>Filobasidiaceae</taxon>
        <taxon>Naganishia</taxon>
    </lineage>
</organism>
<proteinExistence type="predicted"/>
<reference evidence="1" key="1">
    <citation type="submission" date="2023-04" db="EMBL/GenBank/DDBJ databases">
        <title>Draft Genome sequencing of Naganishia species isolated from polar environments using Oxford Nanopore Technology.</title>
        <authorList>
            <person name="Leo P."/>
            <person name="Venkateswaran K."/>
        </authorList>
    </citation>
    <scope>NUCLEOTIDE SEQUENCE</scope>
    <source>
        <strain evidence="1">MNA-CCFEE 5262</strain>
    </source>
</reference>
<sequence>MPFKRLYAALHRRLPGTLPAPTSLPIQYATQFAPYLSVLAILLLTPLVSPPPPKRTDIIKPADERLLIIGASSGCGEDLAKRYAARGANVCIVARTKENLERVADACRALQPNGSDGVNKVLSYAGDISNPDDMIAVRDLIVKEWKGLDTLHIMSGYPSTQTLLEAAHVDQVPLISRSKASTSNGRHHKFKSNGAEKGVVVDTESTLPGREGLHTLGEQTRRLAEVNVVGIAVSIATFLPLLSSTSESPLIHHLSSVAALIPAPTLALYAATKAGGLACFLECGSREWRRTKRTICPGTIDTEFNRKSESAVKGDVPAKRFGKALLSVDDVTDAIIHHSSYTSEPRPLRMRLFSKFLSGSLALQVPLIELPPNDTVFLPANPYRFGYWALDTPFRVITERMARKTYGLE</sequence>
<name>A0ACC2VWY8_9TREE</name>
<evidence type="ECO:0000313" key="1">
    <source>
        <dbReference type="EMBL" id="KAJ9103594.1"/>
    </source>
</evidence>
<evidence type="ECO:0000313" key="2">
    <source>
        <dbReference type="Proteomes" id="UP001230649"/>
    </source>
</evidence>
<protein>
    <submittedName>
        <fullName evidence="1">Uncharacterized protein</fullName>
    </submittedName>
</protein>
<comment type="caution">
    <text evidence="1">The sequence shown here is derived from an EMBL/GenBank/DDBJ whole genome shotgun (WGS) entry which is preliminary data.</text>
</comment>